<evidence type="ECO:0000313" key="2">
    <source>
        <dbReference type="Proteomes" id="UP000630594"/>
    </source>
</evidence>
<keyword evidence="2" id="KW-1185">Reference proteome</keyword>
<dbReference type="Proteomes" id="UP000630594">
    <property type="component" value="Unassembled WGS sequence"/>
</dbReference>
<organism evidence="1 2">
    <name type="scientific">Nocardioides daphniae</name>
    <dbReference type="NCBI Taxonomy" id="402297"/>
    <lineage>
        <taxon>Bacteria</taxon>
        <taxon>Bacillati</taxon>
        <taxon>Actinomycetota</taxon>
        <taxon>Actinomycetes</taxon>
        <taxon>Propionibacteriales</taxon>
        <taxon>Nocardioidaceae</taxon>
        <taxon>Nocardioides</taxon>
    </lineage>
</organism>
<sequence length="75" mass="7890">MNASDRLNTGLLLRMVGLSSEASDVVWLTAFAVVNSTGDVVLNVRARTGVPAGPRRQRTRTTKVALAGAVAAEPR</sequence>
<gene>
    <name evidence="1" type="ORF">GCM10007231_11610</name>
</gene>
<proteinExistence type="predicted"/>
<evidence type="ECO:0000313" key="1">
    <source>
        <dbReference type="EMBL" id="GGD14303.1"/>
    </source>
</evidence>
<reference evidence="2" key="1">
    <citation type="journal article" date="2019" name="Int. J. Syst. Evol. Microbiol.">
        <title>The Global Catalogue of Microorganisms (GCM) 10K type strain sequencing project: providing services to taxonomists for standard genome sequencing and annotation.</title>
        <authorList>
            <consortium name="The Broad Institute Genomics Platform"/>
            <consortium name="The Broad Institute Genome Sequencing Center for Infectious Disease"/>
            <person name="Wu L."/>
            <person name="Ma J."/>
        </authorList>
    </citation>
    <scope>NUCLEOTIDE SEQUENCE [LARGE SCALE GENOMIC DNA]</scope>
    <source>
        <strain evidence="2">CCM 7403</strain>
    </source>
</reference>
<comment type="caution">
    <text evidence="1">The sequence shown here is derived from an EMBL/GenBank/DDBJ whole genome shotgun (WGS) entry which is preliminary data.</text>
</comment>
<accession>A0ABQ1Q5S7</accession>
<name>A0ABQ1Q5S7_9ACTN</name>
<dbReference type="EMBL" id="BMCK01000002">
    <property type="protein sequence ID" value="GGD14303.1"/>
    <property type="molecule type" value="Genomic_DNA"/>
</dbReference>
<protein>
    <submittedName>
        <fullName evidence="1">Uncharacterized protein</fullName>
    </submittedName>
</protein>